<gene>
    <name evidence="9" type="ORF">LV83_00449</name>
</gene>
<keyword evidence="3" id="KW-0548">Nucleotidyltransferase</keyword>
<reference evidence="9 10" key="1">
    <citation type="submission" date="2018-06" db="EMBL/GenBank/DDBJ databases">
        <title>Genomic Encyclopedia of Archaeal and Bacterial Type Strains, Phase II (KMG-II): from individual species to whole genera.</title>
        <authorList>
            <person name="Goeker M."/>
        </authorList>
    </citation>
    <scope>NUCLEOTIDE SEQUENCE [LARGE SCALE GENOMIC DNA]</scope>
    <source>
        <strain evidence="9 10">DSM 23446</strain>
    </source>
</reference>
<keyword evidence="2" id="KW-0808">Transferase</keyword>
<name>A0A327PSQ4_9BACT</name>
<evidence type="ECO:0000256" key="6">
    <source>
        <dbReference type="ARBA" id="ARBA00022840"/>
    </source>
</evidence>
<dbReference type="Proteomes" id="UP000249610">
    <property type="component" value="Unassembled WGS sequence"/>
</dbReference>
<dbReference type="InterPro" id="IPR041633">
    <property type="entry name" value="Polbeta"/>
</dbReference>
<keyword evidence="6" id="KW-0067">ATP-binding</keyword>
<dbReference type="SUPFAM" id="SSF81301">
    <property type="entry name" value="Nucleotidyltransferase"/>
    <property type="match status" value="1"/>
</dbReference>
<dbReference type="OrthoDB" id="9793933at2"/>
<proteinExistence type="predicted"/>
<evidence type="ECO:0000259" key="8">
    <source>
        <dbReference type="Pfam" id="PF18765"/>
    </source>
</evidence>
<evidence type="ECO:0000256" key="5">
    <source>
        <dbReference type="ARBA" id="ARBA00022741"/>
    </source>
</evidence>
<evidence type="ECO:0000313" key="10">
    <source>
        <dbReference type="Proteomes" id="UP000249610"/>
    </source>
</evidence>
<dbReference type="RefSeq" id="WP_111609883.1">
    <property type="nucleotide sequence ID" value="NZ_QLLK01000001.1"/>
</dbReference>
<evidence type="ECO:0000256" key="7">
    <source>
        <dbReference type="ARBA" id="ARBA00022842"/>
    </source>
</evidence>
<dbReference type="PANTHER" id="PTHR33571">
    <property type="entry name" value="SSL8005 PROTEIN"/>
    <property type="match status" value="1"/>
</dbReference>
<feature type="domain" description="Polymerase beta nucleotidyltransferase" evidence="8">
    <location>
        <begin position="10"/>
        <end position="98"/>
    </location>
</feature>
<comment type="cofactor">
    <cofactor evidence="1">
        <name>Mg(2+)</name>
        <dbReference type="ChEBI" id="CHEBI:18420"/>
    </cofactor>
</comment>
<dbReference type="PANTHER" id="PTHR33571:SF12">
    <property type="entry name" value="BSL3053 PROTEIN"/>
    <property type="match status" value="1"/>
</dbReference>
<sequence>MGIIQTNIDKIIQLCVSHKVKKLYAFGSVVSNSLNKKSDIDLLVSFQNIDLFNYFDNYLDLKNKLENLLNRKVDLVEEQTLKNPVLIRSIDRSKQKIYG</sequence>
<evidence type="ECO:0000256" key="2">
    <source>
        <dbReference type="ARBA" id="ARBA00022679"/>
    </source>
</evidence>
<dbReference type="GO" id="GO:0005524">
    <property type="term" value="F:ATP binding"/>
    <property type="evidence" value="ECO:0007669"/>
    <property type="project" value="UniProtKB-KW"/>
</dbReference>
<dbReference type="Gene3D" id="3.30.460.10">
    <property type="entry name" value="Beta Polymerase, domain 2"/>
    <property type="match status" value="1"/>
</dbReference>
<protein>
    <recommendedName>
        <fullName evidence="8">Polymerase beta nucleotidyltransferase domain-containing protein</fullName>
    </recommendedName>
</protein>
<evidence type="ECO:0000256" key="4">
    <source>
        <dbReference type="ARBA" id="ARBA00022723"/>
    </source>
</evidence>
<dbReference type="GO" id="GO:0016779">
    <property type="term" value="F:nucleotidyltransferase activity"/>
    <property type="evidence" value="ECO:0007669"/>
    <property type="project" value="UniProtKB-KW"/>
</dbReference>
<dbReference type="AlphaFoldDB" id="A0A327PSQ4"/>
<dbReference type="CDD" id="cd05403">
    <property type="entry name" value="NT_KNTase_like"/>
    <property type="match status" value="1"/>
</dbReference>
<keyword evidence="7" id="KW-0460">Magnesium</keyword>
<keyword evidence="10" id="KW-1185">Reference proteome</keyword>
<dbReference type="GO" id="GO:0046872">
    <property type="term" value="F:metal ion binding"/>
    <property type="evidence" value="ECO:0007669"/>
    <property type="project" value="UniProtKB-KW"/>
</dbReference>
<dbReference type="InterPro" id="IPR052038">
    <property type="entry name" value="Type-VII_TA_antitoxin"/>
</dbReference>
<dbReference type="EMBL" id="QLLK01000001">
    <property type="protein sequence ID" value="RAI95198.1"/>
    <property type="molecule type" value="Genomic_DNA"/>
</dbReference>
<accession>A0A327PSQ4</accession>
<evidence type="ECO:0000313" key="9">
    <source>
        <dbReference type="EMBL" id="RAI95198.1"/>
    </source>
</evidence>
<evidence type="ECO:0000256" key="1">
    <source>
        <dbReference type="ARBA" id="ARBA00001946"/>
    </source>
</evidence>
<evidence type="ECO:0000256" key="3">
    <source>
        <dbReference type="ARBA" id="ARBA00022695"/>
    </source>
</evidence>
<comment type="caution">
    <text evidence="9">The sequence shown here is derived from an EMBL/GenBank/DDBJ whole genome shotgun (WGS) entry which is preliminary data.</text>
</comment>
<dbReference type="InterPro" id="IPR043519">
    <property type="entry name" value="NT_sf"/>
</dbReference>
<keyword evidence="5" id="KW-0547">Nucleotide-binding</keyword>
<keyword evidence="4" id="KW-0479">Metal-binding</keyword>
<organism evidence="9 10">
    <name type="scientific">Algoriphagus yeomjeoni</name>
    <dbReference type="NCBI Taxonomy" id="291403"/>
    <lineage>
        <taxon>Bacteria</taxon>
        <taxon>Pseudomonadati</taxon>
        <taxon>Bacteroidota</taxon>
        <taxon>Cytophagia</taxon>
        <taxon>Cytophagales</taxon>
        <taxon>Cyclobacteriaceae</taxon>
        <taxon>Algoriphagus</taxon>
    </lineage>
</organism>
<dbReference type="Pfam" id="PF18765">
    <property type="entry name" value="Polbeta"/>
    <property type="match status" value="1"/>
</dbReference>